<keyword evidence="5" id="KW-1133">Transmembrane helix</keyword>
<dbReference type="FunFam" id="3.40.50.300:FF:002271">
    <property type="entry name" value="Protein ROOT HAIR DEFECTIVE 3 homolog"/>
    <property type="match status" value="1"/>
</dbReference>
<feature type="domain" description="GB1/RHD3-type G" evidence="11">
    <location>
        <begin position="1"/>
        <end position="212"/>
    </location>
</feature>
<gene>
    <name evidence="12" type="ORF">ES332_D06G186900v1</name>
</gene>
<dbReference type="Gene3D" id="3.40.50.300">
    <property type="entry name" value="P-loop containing nucleotide triphosphate hydrolases"/>
    <property type="match status" value="1"/>
</dbReference>
<dbReference type="GO" id="GO:0005783">
    <property type="term" value="C:endoplasmic reticulum"/>
    <property type="evidence" value="ECO:0007669"/>
    <property type="project" value="TreeGrafter"/>
</dbReference>
<feature type="region of interest" description="Disordered" evidence="10">
    <location>
        <begin position="811"/>
        <end position="833"/>
    </location>
</feature>
<dbReference type="GO" id="GO:0003924">
    <property type="term" value="F:GTPase activity"/>
    <property type="evidence" value="ECO:0007669"/>
    <property type="project" value="TreeGrafter"/>
</dbReference>
<keyword evidence="1" id="KW-0812">Transmembrane</keyword>
<evidence type="ECO:0000259" key="11">
    <source>
        <dbReference type="PROSITE" id="PS51715"/>
    </source>
</evidence>
<dbReference type="AlphaFoldDB" id="A0A5D2KJS7"/>
<sequence>MGPQSSGKSTLLNHLFQTNFREMDAFRGRHNFIAGVKLPRVFGLQTVLAYPFTVAMDLEGIDGRERGEDDATFEKQSALFALAIADIVLINMWCHDIGREQAANKPLLKTVFQVMMRLFSPRKTTLLFVVRDKTKTPLEYLEPILSEDIQKIRNAVSKPESHKDTPLSEFFNVEVTALSSFEEKEDLFKEQVAQLRQRFFNSISPGGLAGDRQGVVPAAGFSFSAQQIWRVIKENKDLDLPAHKVMVATVRCEEIANEKLHHLSSNEDWLALEEAVLCGPVSGFGRRLSSILETYFSMWDKLLNSMKRIIFEKRSVVMTMTFCVHIVLLAFGFLNPQTSMGGSYLYDIETFYFDHGVRNAKRKQLESKALDFVHPAYLNLLGHFRFKALEDFKSRLEQMLNIGEGFAASICTSTESCMLEFDQGCADAAIKQANWDASKVKEKLCRDINAHALSVQDAKLSELMKQLGQSLSEPVESLFDNAGRDTWASIRKLLTRETGIAVSEFSAAISSFELDQSTVEKMLQDLKDYARNVVEKKAREEAGKVLIRMKDRFSAVFSHDNDSMPRVWTGKEDIKTITKGARTVSLSLLSVMVAIRLDGKPDEIENILFSSLMEGTVTAVSSVDRSITTSDPLASSSWEEVSPKSILITPVQCKSLWRQFKAETEYTVTQAISAQEAYKQSNNWLPPPWAIVAMVVLGFNEFMLLLRNPLYLMGLFVVYLLSKVMWVQMDIPGQFQHGTLAGLISISSRFLPTIMNLLRRLAEEAQGHQTDEPPRQQCSLVFQSLKNQSHPNPTNSIPESSVASNISTSDVGIEYSSPNVTRGSTKIPEAELS</sequence>
<dbReference type="PANTHER" id="PTHR45923">
    <property type="entry name" value="PROTEIN SEY1"/>
    <property type="match status" value="1"/>
</dbReference>
<dbReference type="EMBL" id="CM017628">
    <property type="protein sequence ID" value="TYH67418.1"/>
    <property type="molecule type" value="Genomic_DNA"/>
</dbReference>
<dbReference type="PROSITE" id="PS51715">
    <property type="entry name" value="G_GB1_RHD3"/>
    <property type="match status" value="1"/>
</dbReference>
<dbReference type="Proteomes" id="UP000322667">
    <property type="component" value="Chromosome D06"/>
</dbReference>
<evidence type="ECO:0000256" key="10">
    <source>
        <dbReference type="SAM" id="MobiDB-lite"/>
    </source>
</evidence>
<evidence type="ECO:0000313" key="13">
    <source>
        <dbReference type="Proteomes" id="UP000322667"/>
    </source>
</evidence>
<evidence type="ECO:0000256" key="1">
    <source>
        <dbReference type="ARBA" id="ARBA00022692"/>
    </source>
</evidence>
<dbReference type="InterPro" id="IPR046758">
    <property type="entry name" value="Sey1/RHD3-like_3HB"/>
</dbReference>
<evidence type="ECO:0000256" key="6">
    <source>
        <dbReference type="ARBA" id="ARBA00023054"/>
    </source>
</evidence>
<keyword evidence="4" id="KW-0256">Endoplasmic reticulum</keyword>
<protein>
    <recommendedName>
        <fullName evidence="11">GB1/RHD3-type G domain-containing protein</fullName>
    </recommendedName>
</protein>
<evidence type="ECO:0000256" key="7">
    <source>
        <dbReference type="ARBA" id="ARBA00023134"/>
    </source>
</evidence>
<evidence type="ECO:0000256" key="2">
    <source>
        <dbReference type="ARBA" id="ARBA00022741"/>
    </source>
</evidence>
<dbReference type="PANTHER" id="PTHR45923:SF20">
    <property type="entry name" value="PROTEIN ROOT HAIR DEFECTIVE 3 HOMOLOG 2"/>
    <property type="match status" value="1"/>
</dbReference>
<evidence type="ECO:0000256" key="9">
    <source>
        <dbReference type="PROSITE-ProRule" id="PRU01052"/>
    </source>
</evidence>
<comment type="similarity">
    <text evidence="9">Belongs to the TRAFAC class dynamin-like GTPase superfamily. GB1/RHD3 GTPase family.</text>
</comment>
<dbReference type="SUPFAM" id="SSF52540">
    <property type="entry name" value="P-loop containing nucleoside triphosphate hydrolases"/>
    <property type="match status" value="1"/>
</dbReference>
<keyword evidence="8" id="KW-0472">Membrane</keyword>
<dbReference type="InterPro" id="IPR030386">
    <property type="entry name" value="G_GB1_RHD3_dom"/>
</dbReference>
<keyword evidence="13" id="KW-1185">Reference proteome</keyword>
<reference evidence="12 13" key="1">
    <citation type="submission" date="2019-07" db="EMBL/GenBank/DDBJ databases">
        <title>WGS assembly of Gossypium tomentosum.</title>
        <authorList>
            <person name="Chen Z.J."/>
            <person name="Sreedasyam A."/>
            <person name="Ando A."/>
            <person name="Song Q."/>
            <person name="De L."/>
            <person name="Hulse-Kemp A."/>
            <person name="Ding M."/>
            <person name="Ye W."/>
            <person name="Kirkbride R."/>
            <person name="Jenkins J."/>
            <person name="Plott C."/>
            <person name="Lovell J."/>
            <person name="Lin Y.-M."/>
            <person name="Vaughn R."/>
            <person name="Liu B."/>
            <person name="Li W."/>
            <person name="Simpson S."/>
            <person name="Scheffler B."/>
            <person name="Saski C."/>
            <person name="Grover C."/>
            <person name="Hu G."/>
            <person name="Conover J."/>
            <person name="Carlson J."/>
            <person name="Shu S."/>
            <person name="Boston L."/>
            <person name="Williams M."/>
            <person name="Peterson D."/>
            <person name="Mcgee K."/>
            <person name="Jones D."/>
            <person name="Wendel J."/>
            <person name="Stelly D."/>
            <person name="Grimwood J."/>
            <person name="Schmutz J."/>
        </authorList>
    </citation>
    <scope>NUCLEOTIDE SEQUENCE [LARGE SCALE GENOMIC DNA]</scope>
    <source>
        <strain evidence="12">7179.01</strain>
    </source>
</reference>
<dbReference type="Pfam" id="PF05879">
    <property type="entry name" value="RHD3_GTPase"/>
    <property type="match status" value="1"/>
</dbReference>
<dbReference type="InterPro" id="IPR008803">
    <property type="entry name" value="RHD3/Sey1"/>
</dbReference>
<name>A0A5D2KJS7_GOSTO</name>
<accession>A0A5D2KJS7</accession>
<keyword evidence="3" id="KW-0378">Hydrolase</keyword>
<dbReference type="Pfam" id="PF20428">
    <property type="entry name" value="Sey1_3HB"/>
    <property type="match status" value="1"/>
</dbReference>
<feature type="compositionally biased region" description="Polar residues" evidence="10">
    <location>
        <begin position="811"/>
        <end position="824"/>
    </location>
</feature>
<proteinExistence type="inferred from homology"/>
<evidence type="ECO:0000256" key="4">
    <source>
        <dbReference type="ARBA" id="ARBA00022824"/>
    </source>
</evidence>
<organism evidence="12 13">
    <name type="scientific">Gossypium tomentosum</name>
    <name type="common">Hawaiian cotton</name>
    <name type="synonym">Gossypium sandvicense</name>
    <dbReference type="NCBI Taxonomy" id="34277"/>
    <lineage>
        <taxon>Eukaryota</taxon>
        <taxon>Viridiplantae</taxon>
        <taxon>Streptophyta</taxon>
        <taxon>Embryophyta</taxon>
        <taxon>Tracheophyta</taxon>
        <taxon>Spermatophyta</taxon>
        <taxon>Magnoliopsida</taxon>
        <taxon>eudicotyledons</taxon>
        <taxon>Gunneridae</taxon>
        <taxon>Pentapetalae</taxon>
        <taxon>rosids</taxon>
        <taxon>malvids</taxon>
        <taxon>Malvales</taxon>
        <taxon>Malvaceae</taxon>
        <taxon>Malvoideae</taxon>
        <taxon>Gossypium</taxon>
    </lineage>
</organism>
<evidence type="ECO:0000256" key="5">
    <source>
        <dbReference type="ARBA" id="ARBA00022989"/>
    </source>
</evidence>
<evidence type="ECO:0000256" key="8">
    <source>
        <dbReference type="ARBA" id="ARBA00023136"/>
    </source>
</evidence>
<dbReference type="InterPro" id="IPR027417">
    <property type="entry name" value="P-loop_NTPase"/>
</dbReference>
<dbReference type="GO" id="GO:0005525">
    <property type="term" value="F:GTP binding"/>
    <property type="evidence" value="ECO:0007669"/>
    <property type="project" value="UniProtKB-KW"/>
</dbReference>
<keyword evidence="6" id="KW-0175">Coiled coil</keyword>
<keyword evidence="7" id="KW-0342">GTP-binding</keyword>
<keyword evidence="2" id="KW-0547">Nucleotide-binding</keyword>
<evidence type="ECO:0000313" key="12">
    <source>
        <dbReference type="EMBL" id="TYH67418.1"/>
    </source>
</evidence>
<evidence type="ECO:0000256" key="3">
    <source>
        <dbReference type="ARBA" id="ARBA00022801"/>
    </source>
</evidence>
<dbReference type="GO" id="GO:0016320">
    <property type="term" value="P:endoplasmic reticulum membrane fusion"/>
    <property type="evidence" value="ECO:0007669"/>
    <property type="project" value="TreeGrafter"/>
</dbReference>